<evidence type="ECO:0000313" key="2">
    <source>
        <dbReference type="EMBL" id="MPM63379.1"/>
    </source>
</evidence>
<sequence>MDGGDSRRGLHAPAHEAAEFRVDKFVGYMLPGRARRDLAFGVVRRGGGAEGDLGLVPLGQLHDEVGEARGLSGKHQQKAGGRRIKSAPVPGLYTSAEDAAYLLHTVGTSESRRFIERKDSRKRHTSQPLFSPTQAFHRGRRIFLRRRRSRGRRRQTPRQVRGRCRERGSSH</sequence>
<proteinExistence type="predicted"/>
<feature type="region of interest" description="Disordered" evidence="1">
    <location>
        <begin position="113"/>
        <end position="171"/>
    </location>
</feature>
<dbReference type="EMBL" id="VSSQ01019378">
    <property type="protein sequence ID" value="MPM63379.1"/>
    <property type="molecule type" value="Genomic_DNA"/>
</dbReference>
<reference evidence="2" key="1">
    <citation type="submission" date="2019-08" db="EMBL/GenBank/DDBJ databases">
        <authorList>
            <person name="Kucharzyk K."/>
            <person name="Murdoch R.W."/>
            <person name="Higgins S."/>
            <person name="Loffler F."/>
        </authorList>
    </citation>
    <scope>NUCLEOTIDE SEQUENCE</scope>
</reference>
<feature type="compositionally biased region" description="Basic residues" evidence="1">
    <location>
        <begin position="137"/>
        <end position="162"/>
    </location>
</feature>
<dbReference type="AlphaFoldDB" id="A0A645BD19"/>
<feature type="region of interest" description="Disordered" evidence="1">
    <location>
        <begin position="69"/>
        <end position="89"/>
    </location>
</feature>
<feature type="compositionally biased region" description="Basic residues" evidence="1">
    <location>
        <begin position="75"/>
        <end position="85"/>
    </location>
</feature>
<protein>
    <submittedName>
        <fullName evidence="2">Uncharacterized protein</fullName>
    </submittedName>
</protein>
<evidence type="ECO:0000256" key="1">
    <source>
        <dbReference type="SAM" id="MobiDB-lite"/>
    </source>
</evidence>
<organism evidence="2">
    <name type="scientific">bioreactor metagenome</name>
    <dbReference type="NCBI Taxonomy" id="1076179"/>
    <lineage>
        <taxon>unclassified sequences</taxon>
        <taxon>metagenomes</taxon>
        <taxon>ecological metagenomes</taxon>
    </lineage>
</organism>
<comment type="caution">
    <text evidence="2">The sequence shown here is derived from an EMBL/GenBank/DDBJ whole genome shotgun (WGS) entry which is preliminary data.</text>
</comment>
<accession>A0A645BD19</accession>
<name>A0A645BD19_9ZZZZ</name>
<gene>
    <name evidence="2" type="ORF">SDC9_110259</name>
</gene>